<feature type="region of interest" description="Disordered" evidence="1">
    <location>
        <begin position="601"/>
        <end position="636"/>
    </location>
</feature>
<feature type="compositionally biased region" description="Acidic residues" evidence="1">
    <location>
        <begin position="437"/>
        <end position="449"/>
    </location>
</feature>
<dbReference type="AlphaFoldDB" id="A0A834XVV3"/>
<dbReference type="EMBL" id="JACMRX010000004">
    <property type="protein sequence ID" value="KAF7991756.1"/>
    <property type="molecule type" value="Genomic_DNA"/>
</dbReference>
<dbReference type="SMART" id="SM00310">
    <property type="entry name" value="PTBI"/>
    <property type="match status" value="1"/>
</dbReference>
<dbReference type="SUPFAM" id="SSF50729">
    <property type="entry name" value="PH domain-like"/>
    <property type="match status" value="2"/>
</dbReference>
<dbReference type="GO" id="GO:0005737">
    <property type="term" value="C:cytoplasm"/>
    <property type="evidence" value="ECO:0007669"/>
    <property type="project" value="TreeGrafter"/>
</dbReference>
<proteinExistence type="predicted"/>
<gene>
    <name evidence="4" type="ORF">HCN44_010557</name>
</gene>
<reference evidence="4 5" key="1">
    <citation type="submission" date="2020-08" db="EMBL/GenBank/DDBJ databases">
        <title>Aphidius gifuensis genome sequencing and assembly.</title>
        <authorList>
            <person name="Du Z."/>
        </authorList>
    </citation>
    <scope>NUCLEOTIDE SEQUENCE [LARGE SCALE GENOMIC DNA]</scope>
    <source>
        <strain evidence="4">YNYX2018</strain>
        <tissue evidence="4">Adults</tissue>
    </source>
</reference>
<organism evidence="4 5">
    <name type="scientific">Aphidius gifuensis</name>
    <name type="common">Parasitoid wasp</name>
    <dbReference type="NCBI Taxonomy" id="684658"/>
    <lineage>
        <taxon>Eukaryota</taxon>
        <taxon>Metazoa</taxon>
        <taxon>Ecdysozoa</taxon>
        <taxon>Arthropoda</taxon>
        <taxon>Hexapoda</taxon>
        <taxon>Insecta</taxon>
        <taxon>Pterygota</taxon>
        <taxon>Neoptera</taxon>
        <taxon>Endopterygota</taxon>
        <taxon>Hymenoptera</taxon>
        <taxon>Apocrita</taxon>
        <taxon>Ichneumonoidea</taxon>
        <taxon>Braconidae</taxon>
        <taxon>Aphidiinae</taxon>
        <taxon>Aphidius</taxon>
    </lineage>
</organism>
<evidence type="ECO:0000259" key="3">
    <source>
        <dbReference type="PROSITE" id="PS51064"/>
    </source>
</evidence>
<dbReference type="OrthoDB" id="6243387at2759"/>
<dbReference type="PANTHER" id="PTHR21258">
    <property type="entry name" value="DOCKING PROTEIN RELATED"/>
    <property type="match status" value="1"/>
</dbReference>
<dbReference type="PROSITE" id="PS50003">
    <property type="entry name" value="PH_DOMAIN"/>
    <property type="match status" value="1"/>
</dbReference>
<evidence type="ECO:0000313" key="5">
    <source>
        <dbReference type="Proteomes" id="UP000639338"/>
    </source>
</evidence>
<feature type="region of interest" description="Disordered" evidence="1">
    <location>
        <begin position="421"/>
        <end position="451"/>
    </location>
</feature>
<dbReference type="Pfam" id="PF00169">
    <property type="entry name" value="PH"/>
    <property type="match status" value="1"/>
</dbReference>
<comment type="caution">
    <text evidence="4">The sequence shown here is derived from an EMBL/GenBank/DDBJ whole genome shotgun (WGS) entry which is preliminary data.</text>
</comment>
<dbReference type="InterPro" id="IPR050996">
    <property type="entry name" value="Docking_Protein_DOK"/>
</dbReference>
<evidence type="ECO:0000313" key="4">
    <source>
        <dbReference type="EMBL" id="KAF7991756.1"/>
    </source>
</evidence>
<feature type="region of interest" description="Disordered" evidence="1">
    <location>
        <begin position="545"/>
        <end position="577"/>
    </location>
</feature>
<dbReference type="InterPro" id="IPR002404">
    <property type="entry name" value="IRS_PTB"/>
</dbReference>
<sequence length="636" mass="72161">MDFEEPVIEGTLMFPPQDMLGKLKKTWHKKYCLLYKASNCGIERLEVYDNKDDYVNQQPPHKIITLESCVKIKPSNQSKIFIVVTKNNTTNNTNTYYFACSNDIESIDWMTAFQKVAFKNKQTSYQMIEEDNELYYSSDTQSVFSVKLVETEASKRCKLEEKNYTLILAESDIKLKDNDVVLYEWPYRYIRKYGYSDDKFSFEAGRKCQSGEGVFNFERSNQQIFRCISSKINSMKKLLRPETTTSTPTPTMDEAQYHAALHMEPGSRSPLPPTSINSDNSLIDIDFSTYSQQSSKPLTFLSSCNFSINSNTFTRSSSSIIKPKPAKPPRKYNLIGHGDLTNEQSYAELPGSGSYRQLNNYKLPELLCSKKNTENNEDAKSPYDLVEVRCNAWRTLGVDTVVHVEKDKKQLSNDIKFTRLISDDDDSDDNTNNNNNDGDDDGEDDDDDDCVKTIVNDINDDEDINSDDKQVLINNKNNNSNNNNSNNDLMEPCETMTSSSSTSTILQERIAVEASPIINHNLTKSDSMADYDQLHHFGSIYKLHNKSGSRKRNPIVNSSTNNNQSSNGQQNLTTTNDETNHSWADYALVDELSSVRLADDSSNGYGVIRKKPNSSGTQQKSYNSNDYAIVSKPKKV</sequence>
<dbReference type="InterPro" id="IPR011993">
    <property type="entry name" value="PH-like_dom_sf"/>
</dbReference>
<keyword evidence="5" id="KW-1185">Reference proteome</keyword>
<accession>A0A834XVV3</accession>
<dbReference type="InterPro" id="IPR001849">
    <property type="entry name" value="PH_domain"/>
</dbReference>
<dbReference type="PANTHER" id="PTHR21258:SF62">
    <property type="entry name" value="INSULIN RECEPTOR SUBSTRATE 1"/>
    <property type="match status" value="1"/>
</dbReference>
<dbReference type="GO" id="GO:0007169">
    <property type="term" value="P:cell surface receptor protein tyrosine kinase signaling pathway"/>
    <property type="evidence" value="ECO:0007669"/>
    <property type="project" value="TreeGrafter"/>
</dbReference>
<name>A0A834XVV3_APHGI</name>
<dbReference type="Proteomes" id="UP000639338">
    <property type="component" value="Unassembled WGS sequence"/>
</dbReference>
<feature type="domain" description="PH" evidence="2">
    <location>
        <begin position="5"/>
        <end position="118"/>
    </location>
</feature>
<dbReference type="Pfam" id="PF02174">
    <property type="entry name" value="IRS"/>
    <property type="match status" value="1"/>
</dbReference>
<feature type="region of interest" description="Disordered" evidence="1">
    <location>
        <begin position="472"/>
        <end position="498"/>
    </location>
</feature>
<dbReference type="SMART" id="SM01244">
    <property type="entry name" value="IRS"/>
    <property type="match status" value="1"/>
</dbReference>
<dbReference type="GO" id="GO:0043410">
    <property type="term" value="P:positive regulation of MAPK cascade"/>
    <property type="evidence" value="ECO:0007669"/>
    <property type="project" value="TreeGrafter"/>
</dbReference>
<evidence type="ECO:0000256" key="1">
    <source>
        <dbReference type="SAM" id="MobiDB-lite"/>
    </source>
</evidence>
<feature type="domain" description="IRS-type PTB" evidence="3">
    <location>
        <begin position="140"/>
        <end position="243"/>
    </location>
</feature>
<feature type="compositionally biased region" description="Low complexity" evidence="1">
    <location>
        <begin position="557"/>
        <end position="576"/>
    </location>
</feature>
<dbReference type="PROSITE" id="PS51064">
    <property type="entry name" value="IRS_PTB"/>
    <property type="match status" value="1"/>
</dbReference>
<dbReference type="Gene3D" id="2.30.29.30">
    <property type="entry name" value="Pleckstrin-homology domain (PH domain)/Phosphotyrosine-binding domain (PTB)"/>
    <property type="match status" value="2"/>
</dbReference>
<evidence type="ECO:0000259" key="2">
    <source>
        <dbReference type="PROSITE" id="PS50003"/>
    </source>
</evidence>
<protein>
    <recommendedName>
        <fullName evidence="6">Insulin receptor substrate 1</fullName>
    </recommendedName>
</protein>
<evidence type="ECO:0008006" key="6">
    <source>
        <dbReference type="Google" id="ProtNLM"/>
    </source>
</evidence>
<feature type="compositionally biased region" description="Polar residues" evidence="1">
    <location>
        <begin position="613"/>
        <end position="626"/>
    </location>
</feature>
<feature type="compositionally biased region" description="Low complexity" evidence="1">
    <location>
        <begin position="474"/>
        <end position="487"/>
    </location>
</feature>
<dbReference type="SMART" id="SM00233">
    <property type="entry name" value="PH"/>
    <property type="match status" value="1"/>
</dbReference>
<dbReference type="GO" id="GO:0007265">
    <property type="term" value="P:Ras protein signal transduction"/>
    <property type="evidence" value="ECO:0007669"/>
    <property type="project" value="TreeGrafter"/>
</dbReference>